<dbReference type="GO" id="GO:0016874">
    <property type="term" value="F:ligase activity"/>
    <property type="evidence" value="ECO:0007669"/>
    <property type="project" value="UniProtKB-KW"/>
</dbReference>
<evidence type="ECO:0000256" key="2">
    <source>
        <dbReference type="ARBA" id="ARBA00003117"/>
    </source>
</evidence>
<name>A0ABU4AM41_9HYPH</name>
<evidence type="ECO:0000256" key="1">
    <source>
        <dbReference type="ARBA" id="ARBA00001946"/>
    </source>
</evidence>
<evidence type="ECO:0000256" key="8">
    <source>
        <dbReference type="RuleBase" id="RU000384"/>
    </source>
</evidence>
<dbReference type="SMART" id="SM01230">
    <property type="entry name" value="Gln-synt_C"/>
    <property type="match status" value="1"/>
</dbReference>
<dbReference type="Gene3D" id="3.30.590.10">
    <property type="entry name" value="Glutamine synthetase/guanido kinase, catalytic domain"/>
    <property type="match status" value="1"/>
</dbReference>
<keyword evidence="3 10" id="KW-0436">Ligase</keyword>
<reference evidence="10 11" key="1">
    <citation type="submission" date="2023-10" db="EMBL/GenBank/DDBJ databases">
        <authorList>
            <person name="Venkata Ramana C."/>
            <person name="Sasikala C."/>
            <person name="Dhurka M."/>
        </authorList>
    </citation>
    <scope>NUCLEOTIDE SEQUENCE [LARGE SCALE GENOMIC DNA]</scope>
    <source>
        <strain evidence="10 11">KCTC 32151</strain>
    </source>
</reference>
<evidence type="ECO:0000256" key="4">
    <source>
        <dbReference type="ARBA" id="ARBA00022741"/>
    </source>
</evidence>
<keyword evidence="4" id="KW-0547">Nucleotide-binding</keyword>
<comment type="caution">
    <text evidence="10">The sequence shown here is derived from an EMBL/GenBank/DDBJ whole genome shotgun (WGS) entry which is preliminary data.</text>
</comment>
<dbReference type="SUPFAM" id="SSF54368">
    <property type="entry name" value="Glutamine synthetase, N-terminal domain"/>
    <property type="match status" value="1"/>
</dbReference>
<keyword evidence="5" id="KW-0067">ATP-binding</keyword>
<dbReference type="InterPro" id="IPR008147">
    <property type="entry name" value="Gln_synt_N"/>
</dbReference>
<comment type="function">
    <text evidence="2">Catalyzes the ATP-dependent biosynthesis of glutamine from glutamate and ammonia.</text>
</comment>
<dbReference type="Gene3D" id="3.10.20.70">
    <property type="entry name" value="Glutamine synthetase, N-terminal domain"/>
    <property type="match status" value="1"/>
</dbReference>
<feature type="domain" description="GS catalytic" evidence="9">
    <location>
        <begin position="102"/>
        <end position="438"/>
    </location>
</feature>
<dbReference type="PANTHER" id="PTHR43785:SF12">
    <property type="entry name" value="TYPE-1 GLUTAMINE SYNTHETASE 2"/>
    <property type="match status" value="1"/>
</dbReference>
<evidence type="ECO:0000313" key="11">
    <source>
        <dbReference type="Proteomes" id="UP001185659"/>
    </source>
</evidence>
<sequence length="438" mass="47671">MKREEIIMLCTADLAGQVRGKGFPASDLEARLRKGIGWTPTNSMITAHGPIAPTPWGPYGDTVLTPDPASRVRVDFGPDAAASHFIMGDIMNLDGTPWSVCPRSFLKRMLHELETRHGLRLKAAFEHEFLLEGMEERPNSSYALDSFRRQGQFAETYLGALREAGLEIDTFMPEYGPMQYEVTVGPADDERSADHAVAVREIARAVAQHFGHRASFTPILRPDAVGNGVHVHFGLLDAETGAPVNHDPSAPNAVSAKAASFLSGILALMPAITAVTAASTISYLRLTPDRWSAAYSNLGERDREAGLRICPVFPGAGVDISKQFHFEFRAADAAASPYMVLGALVAAGLHGLDEAMEAPQVCRQPPQHLTESERQALGIVRLPQSLDAALDLFEGEPALRPLFGEELVSAYVAHKRFEAGLMKDLSPEEQCAKYRQAY</sequence>
<evidence type="ECO:0000313" key="10">
    <source>
        <dbReference type="EMBL" id="MDV6227302.1"/>
    </source>
</evidence>
<keyword evidence="11" id="KW-1185">Reference proteome</keyword>
<dbReference type="Pfam" id="PF16952">
    <property type="entry name" value="Gln-synt_N_2"/>
    <property type="match status" value="1"/>
</dbReference>
<dbReference type="EMBL" id="JAWLIP010000006">
    <property type="protein sequence ID" value="MDV6227302.1"/>
    <property type="molecule type" value="Genomic_DNA"/>
</dbReference>
<evidence type="ECO:0000259" key="9">
    <source>
        <dbReference type="PROSITE" id="PS51987"/>
    </source>
</evidence>
<evidence type="ECO:0000256" key="7">
    <source>
        <dbReference type="PROSITE-ProRule" id="PRU01331"/>
    </source>
</evidence>
<dbReference type="PROSITE" id="PS51987">
    <property type="entry name" value="GS_CATALYTIC"/>
    <property type="match status" value="1"/>
</dbReference>
<proteinExistence type="inferred from homology"/>
<evidence type="ECO:0000256" key="5">
    <source>
        <dbReference type="ARBA" id="ARBA00022840"/>
    </source>
</evidence>
<dbReference type="InterPro" id="IPR014746">
    <property type="entry name" value="Gln_synth/guanido_kin_cat_dom"/>
</dbReference>
<dbReference type="EC" id="6.3.1.-" evidence="10"/>
<evidence type="ECO:0000256" key="6">
    <source>
        <dbReference type="ARBA" id="ARBA00023231"/>
    </source>
</evidence>
<evidence type="ECO:0000256" key="3">
    <source>
        <dbReference type="ARBA" id="ARBA00022598"/>
    </source>
</evidence>
<gene>
    <name evidence="10" type="ORF">R2G56_13470</name>
</gene>
<comment type="similarity">
    <text evidence="7 8">Belongs to the glutamine synthetase family.</text>
</comment>
<dbReference type="InterPro" id="IPR036651">
    <property type="entry name" value="Gln_synt_N_sf"/>
</dbReference>
<dbReference type="RefSeq" id="WP_317561607.1">
    <property type="nucleotide sequence ID" value="NZ_JAWLIP010000006.1"/>
</dbReference>
<dbReference type="InterPro" id="IPR008146">
    <property type="entry name" value="Gln_synth_cat_dom"/>
</dbReference>
<keyword evidence="6" id="KW-0535">Nitrogen fixation</keyword>
<protein>
    <submittedName>
        <fullName evidence="10">Glutamine synthetase family protein</fullName>
        <ecNumber evidence="10">6.3.1.-</ecNumber>
    </submittedName>
</protein>
<organism evidence="10 11">
    <name type="scientific">Nitratireductor aquimarinus</name>
    <dbReference type="NCBI Taxonomy" id="889300"/>
    <lineage>
        <taxon>Bacteria</taxon>
        <taxon>Pseudomonadati</taxon>
        <taxon>Pseudomonadota</taxon>
        <taxon>Alphaproteobacteria</taxon>
        <taxon>Hyphomicrobiales</taxon>
        <taxon>Phyllobacteriaceae</taxon>
        <taxon>Nitratireductor</taxon>
    </lineage>
</organism>
<dbReference type="Pfam" id="PF00120">
    <property type="entry name" value="Gln-synt_C"/>
    <property type="match status" value="1"/>
</dbReference>
<dbReference type="PANTHER" id="PTHR43785">
    <property type="entry name" value="GAMMA-GLUTAMYLPUTRESCINE SYNTHETASE"/>
    <property type="match status" value="1"/>
</dbReference>
<dbReference type="SUPFAM" id="SSF55931">
    <property type="entry name" value="Glutamine synthetase/guanido kinase"/>
    <property type="match status" value="1"/>
</dbReference>
<comment type="cofactor">
    <cofactor evidence="1">
        <name>Mg(2+)</name>
        <dbReference type="ChEBI" id="CHEBI:18420"/>
    </cofactor>
</comment>
<dbReference type="Proteomes" id="UP001185659">
    <property type="component" value="Unassembled WGS sequence"/>
</dbReference>
<accession>A0ABU4AM41</accession>